<dbReference type="Proteomes" id="UP000022447">
    <property type="component" value="Unassembled WGS sequence"/>
</dbReference>
<proteinExistence type="predicted"/>
<comment type="caution">
    <text evidence="1">The sequence shown here is derived from an EMBL/GenBank/DDBJ whole genome shotgun (WGS) entry which is preliminary data.</text>
</comment>
<gene>
    <name evidence="1" type="ORF">OCH239_15305</name>
</gene>
<dbReference type="STRING" id="1449350.OCH239_15305"/>
<dbReference type="eggNOG" id="COG1475">
    <property type="taxonomic scope" value="Bacteria"/>
</dbReference>
<dbReference type="AlphaFoldDB" id="X7ECT5"/>
<reference evidence="1 2" key="1">
    <citation type="submission" date="2014-01" db="EMBL/GenBank/DDBJ databases">
        <title>Roseivivax halodurans JCM 10272 Genome Sequencing.</title>
        <authorList>
            <person name="Lai Q."/>
            <person name="Li G."/>
            <person name="Shao Z."/>
        </authorList>
    </citation>
    <scope>NUCLEOTIDE SEQUENCE [LARGE SCALE GENOMIC DNA]</scope>
    <source>
        <strain evidence="1 2">JCM 10272</strain>
    </source>
</reference>
<protein>
    <submittedName>
        <fullName evidence="1">Uncharacterized protein</fullName>
    </submittedName>
</protein>
<sequence>MRRTLLSSITVRPVLDDGGAETGMHTISVGWWRYRALELLVKQKRMNKTALVPWHRPQR</sequence>
<organism evidence="1 2">
    <name type="scientific">Roseivivax halodurans JCM 10272</name>
    <dbReference type="NCBI Taxonomy" id="1449350"/>
    <lineage>
        <taxon>Bacteria</taxon>
        <taxon>Pseudomonadati</taxon>
        <taxon>Pseudomonadota</taxon>
        <taxon>Alphaproteobacteria</taxon>
        <taxon>Rhodobacterales</taxon>
        <taxon>Roseobacteraceae</taxon>
        <taxon>Roseivivax</taxon>
    </lineage>
</organism>
<evidence type="ECO:0000313" key="2">
    <source>
        <dbReference type="Proteomes" id="UP000022447"/>
    </source>
</evidence>
<name>X7ECT5_9RHOB</name>
<accession>X7ECT5</accession>
<dbReference type="RefSeq" id="WP_037266426.1">
    <property type="nucleotide sequence ID" value="NZ_JALZ01000045.1"/>
</dbReference>
<dbReference type="FunFam" id="3.90.1530.30:FF:000002">
    <property type="entry name" value="Chromosome partitioning protein ParB"/>
    <property type="match status" value="1"/>
</dbReference>
<keyword evidence="2" id="KW-1185">Reference proteome</keyword>
<evidence type="ECO:0000313" key="1">
    <source>
        <dbReference type="EMBL" id="ETX12903.1"/>
    </source>
</evidence>
<dbReference type="EMBL" id="JALZ01000045">
    <property type="protein sequence ID" value="ETX12903.1"/>
    <property type="molecule type" value="Genomic_DNA"/>
</dbReference>